<accession>A0ABR2XFI4</accession>
<feature type="compositionally biased region" description="Low complexity" evidence="1">
    <location>
        <begin position="87"/>
        <end position="100"/>
    </location>
</feature>
<organism evidence="2 3">
    <name type="scientific">Seiridium cardinale</name>
    <dbReference type="NCBI Taxonomy" id="138064"/>
    <lineage>
        <taxon>Eukaryota</taxon>
        <taxon>Fungi</taxon>
        <taxon>Dikarya</taxon>
        <taxon>Ascomycota</taxon>
        <taxon>Pezizomycotina</taxon>
        <taxon>Sordariomycetes</taxon>
        <taxon>Xylariomycetidae</taxon>
        <taxon>Amphisphaeriales</taxon>
        <taxon>Sporocadaceae</taxon>
        <taxon>Seiridium</taxon>
    </lineage>
</organism>
<evidence type="ECO:0000313" key="3">
    <source>
        <dbReference type="Proteomes" id="UP001465668"/>
    </source>
</evidence>
<gene>
    <name evidence="2" type="ORF">SCAR479_10744</name>
</gene>
<feature type="compositionally biased region" description="Polar residues" evidence="1">
    <location>
        <begin position="252"/>
        <end position="291"/>
    </location>
</feature>
<feature type="compositionally biased region" description="Low complexity" evidence="1">
    <location>
        <begin position="334"/>
        <end position="347"/>
    </location>
</feature>
<sequence length="394" mass="40607">MDKWKDMTKNGWRPEKPGNGLRDQVKGLVGRGEKSEDRSSHVAAPLSSLRDPSTFAPPPKRDPSQTLPAAAPYATQSTPRPAPPTPARSSQQSISPIAQQEEGVAEPAAPPKRWQLDSTGLSTAHLPPPPGRRDGADGRGTASTPTSATPPPYSPAKPRAAGGPPSLPPRLPPRSGNNSPIHTQSPGPLARTSTQTHVETQSRAENGFLNQGAVSRLGASGISVPGFGIGGKSSPAPPPRASPTSPVPASAQGTTWQQKQAALRTASQFQKDPSSVSLSDAKSAATTTNSFRQRHGEQVSNGLRMANNLGQRFGVTEKARVGDSAVSGPGSGSLGQPQQQGPVSVGSLASAIGKKKPPAPPPPRKKAELSSAATARNNDGAPPPPVPLATRPTF</sequence>
<feature type="compositionally biased region" description="Polar residues" evidence="1">
    <location>
        <begin position="181"/>
        <end position="213"/>
    </location>
</feature>
<evidence type="ECO:0000313" key="2">
    <source>
        <dbReference type="EMBL" id="KAK9772527.1"/>
    </source>
</evidence>
<dbReference type="Proteomes" id="UP001465668">
    <property type="component" value="Unassembled WGS sequence"/>
</dbReference>
<feature type="compositionally biased region" description="Basic and acidic residues" evidence="1">
    <location>
        <begin position="1"/>
        <end position="16"/>
    </location>
</feature>
<feature type="compositionally biased region" description="Basic and acidic residues" evidence="1">
    <location>
        <begin position="31"/>
        <end position="40"/>
    </location>
</feature>
<keyword evidence="3" id="KW-1185">Reference proteome</keyword>
<comment type="caution">
    <text evidence="2">The sequence shown here is derived from an EMBL/GenBank/DDBJ whole genome shotgun (WGS) entry which is preliminary data.</text>
</comment>
<feature type="compositionally biased region" description="Low complexity" evidence="1">
    <location>
        <begin position="242"/>
        <end position="251"/>
    </location>
</feature>
<reference evidence="2 3" key="1">
    <citation type="submission" date="2024-02" db="EMBL/GenBank/DDBJ databases">
        <title>First draft genome assembly of two strains of Seiridium cardinale.</title>
        <authorList>
            <person name="Emiliani G."/>
            <person name="Scali E."/>
        </authorList>
    </citation>
    <scope>NUCLEOTIDE SEQUENCE [LARGE SCALE GENOMIC DNA]</scope>
    <source>
        <strain evidence="2 3">BM-138-000479</strain>
    </source>
</reference>
<feature type="region of interest" description="Disordered" evidence="1">
    <location>
        <begin position="1"/>
        <end position="394"/>
    </location>
</feature>
<proteinExistence type="predicted"/>
<dbReference type="EMBL" id="JARVKM010000060">
    <property type="protein sequence ID" value="KAK9772527.1"/>
    <property type="molecule type" value="Genomic_DNA"/>
</dbReference>
<name>A0ABR2XFI4_9PEZI</name>
<evidence type="ECO:0000256" key="1">
    <source>
        <dbReference type="SAM" id="MobiDB-lite"/>
    </source>
</evidence>
<protein>
    <submittedName>
        <fullName evidence="2">Uncharacterized protein</fullName>
    </submittedName>
</protein>